<feature type="region of interest" description="Disordered" evidence="2">
    <location>
        <begin position="107"/>
        <end position="128"/>
    </location>
</feature>
<organism evidence="4 5">
    <name type="scientific">Absidia repens</name>
    <dbReference type="NCBI Taxonomy" id="90262"/>
    <lineage>
        <taxon>Eukaryota</taxon>
        <taxon>Fungi</taxon>
        <taxon>Fungi incertae sedis</taxon>
        <taxon>Mucoromycota</taxon>
        <taxon>Mucoromycotina</taxon>
        <taxon>Mucoromycetes</taxon>
        <taxon>Mucorales</taxon>
        <taxon>Cunninghamellaceae</taxon>
        <taxon>Absidia</taxon>
    </lineage>
</organism>
<keyword evidence="5" id="KW-1185">Reference proteome</keyword>
<proteinExistence type="predicted"/>
<keyword evidence="1" id="KW-0175">Coiled coil</keyword>
<gene>
    <name evidence="4" type="ORF">BCR42DRAFT_22181</name>
</gene>
<feature type="compositionally biased region" description="Polar residues" evidence="2">
    <location>
        <begin position="107"/>
        <end position="122"/>
    </location>
</feature>
<dbReference type="SMART" id="SM00755">
    <property type="entry name" value="Grip"/>
    <property type="match status" value="1"/>
</dbReference>
<accession>A0A1X2IHW0</accession>
<evidence type="ECO:0000256" key="2">
    <source>
        <dbReference type="SAM" id="MobiDB-lite"/>
    </source>
</evidence>
<evidence type="ECO:0000313" key="5">
    <source>
        <dbReference type="Proteomes" id="UP000193560"/>
    </source>
</evidence>
<dbReference type="OrthoDB" id="1926336at2759"/>
<dbReference type="Pfam" id="PF01465">
    <property type="entry name" value="GRIP"/>
    <property type="match status" value="1"/>
</dbReference>
<dbReference type="Proteomes" id="UP000193560">
    <property type="component" value="Unassembled WGS sequence"/>
</dbReference>
<evidence type="ECO:0000256" key="1">
    <source>
        <dbReference type="SAM" id="Coils"/>
    </source>
</evidence>
<reference evidence="4 5" key="1">
    <citation type="submission" date="2016-07" db="EMBL/GenBank/DDBJ databases">
        <title>Pervasive Adenine N6-methylation of Active Genes in Fungi.</title>
        <authorList>
            <consortium name="DOE Joint Genome Institute"/>
            <person name="Mondo S.J."/>
            <person name="Dannebaum R.O."/>
            <person name="Kuo R.C."/>
            <person name="Labutti K."/>
            <person name="Haridas S."/>
            <person name="Kuo A."/>
            <person name="Salamov A."/>
            <person name="Ahrendt S.R."/>
            <person name="Lipzen A."/>
            <person name="Sullivan W."/>
            <person name="Andreopoulos W.B."/>
            <person name="Clum A."/>
            <person name="Lindquist E."/>
            <person name="Daum C."/>
            <person name="Ramamoorthy G.K."/>
            <person name="Gryganskyi A."/>
            <person name="Culley D."/>
            <person name="Magnuson J.K."/>
            <person name="James T.Y."/>
            <person name="O'Malley M.A."/>
            <person name="Stajich J.E."/>
            <person name="Spatafora J.W."/>
            <person name="Visel A."/>
            <person name="Grigoriev I.V."/>
        </authorList>
    </citation>
    <scope>NUCLEOTIDE SEQUENCE [LARGE SCALE GENOMIC DNA]</scope>
    <source>
        <strain evidence="4 5">NRRL 1336</strain>
    </source>
</reference>
<sequence>MNREYQTENIEQARKIELLNSDLRQSLDHIRELQTTRTMYIDNMKELDENRLRVDQLEKQIKKDRADYDKSLKSVSESYEATIQQLKSSTVLKSSSTDLSQHVEIISKTSSDLTQTPKNPQQQEEESAMDSIMEYLNEDNGRLRQLLNEKEQICIELQQKILDLQQRHQQNDDDGDDKGDGGRIGPRQQENENDSHVDVYESMMQLLSPLVSRQETPGADMEKQVSRLKDMLQESEDQIAALRKQEKLLKDEVRKLDSVDKRQNMSVEYIKNVLLKFLTSENKEVLVPVLAKVLFLDPSETEQLQKAV</sequence>
<feature type="coiled-coil region" evidence="1">
    <location>
        <begin position="30"/>
        <end position="74"/>
    </location>
</feature>
<dbReference type="STRING" id="90262.A0A1X2IHW0"/>
<feature type="region of interest" description="Disordered" evidence="2">
    <location>
        <begin position="166"/>
        <end position="194"/>
    </location>
</feature>
<protein>
    <recommendedName>
        <fullName evidence="3">GRIP domain-containing protein</fullName>
    </recommendedName>
</protein>
<dbReference type="InterPro" id="IPR000237">
    <property type="entry name" value="GRIP_dom"/>
</dbReference>
<evidence type="ECO:0000259" key="3">
    <source>
        <dbReference type="PROSITE" id="PS50913"/>
    </source>
</evidence>
<comment type="caution">
    <text evidence="4">The sequence shown here is derived from an EMBL/GenBank/DDBJ whole genome shotgun (WGS) entry which is preliminary data.</text>
</comment>
<dbReference type="AlphaFoldDB" id="A0A1X2IHW0"/>
<evidence type="ECO:0000313" key="4">
    <source>
        <dbReference type="EMBL" id="ORZ16871.1"/>
    </source>
</evidence>
<dbReference type="PROSITE" id="PS50913">
    <property type="entry name" value="GRIP"/>
    <property type="match status" value="1"/>
</dbReference>
<dbReference type="EMBL" id="MCGE01000010">
    <property type="protein sequence ID" value="ORZ16871.1"/>
    <property type="molecule type" value="Genomic_DNA"/>
</dbReference>
<name>A0A1X2IHW0_9FUNG</name>
<feature type="coiled-coil region" evidence="1">
    <location>
        <begin position="218"/>
        <end position="262"/>
    </location>
</feature>
<feature type="domain" description="GRIP" evidence="3">
    <location>
        <begin position="260"/>
        <end position="307"/>
    </location>
</feature>